<dbReference type="Proteomes" id="UP000057820">
    <property type="component" value="Plasmid 2"/>
</dbReference>
<organism evidence="4 5">
    <name type="scientific">Nocardia farcinica</name>
    <dbReference type="NCBI Taxonomy" id="37329"/>
    <lineage>
        <taxon>Bacteria</taxon>
        <taxon>Bacillati</taxon>
        <taxon>Actinomycetota</taxon>
        <taxon>Actinomycetes</taxon>
        <taxon>Mycobacteriales</taxon>
        <taxon>Nocardiaceae</taxon>
        <taxon>Nocardia</taxon>
    </lineage>
</organism>
<dbReference type="EMBL" id="LN868939">
    <property type="protein sequence ID" value="CRY81885.1"/>
    <property type="molecule type" value="Genomic_DNA"/>
</dbReference>
<dbReference type="GO" id="GO:0018669">
    <property type="term" value="F:3-hydroxybenzoate 6-monooxygenase activity"/>
    <property type="evidence" value="ECO:0007669"/>
    <property type="project" value="UniProtKB-EC"/>
</dbReference>
<dbReference type="Gene3D" id="3.30.9.10">
    <property type="entry name" value="D-Amino Acid Oxidase, subunit A, domain 2"/>
    <property type="match status" value="1"/>
</dbReference>
<dbReference type="AlphaFoldDB" id="A0A0H5P1V9"/>
<protein>
    <submittedName>
        <fullName evidence="4">3-hydroxybenzoate 6-hydroxylase 1</fullName>
        <ecNumber evidence="4">1.14.13.24</ecNumber>
    </submittedName>
</protein>
<reference evidence="5" key="1">
    <citation type="submission" date="2015-03" db="EMBL/GenBank/DDBJ databases">
        <authorList>
            <consortium name="Pathogen Informatics"/>
        </authorList>
    </citation>
    <scope>NUCLEOTIDE SEQUENCE [LARGE SCALE GENOMIC DNA]</scope>
    <source>
        <strain evidence="5">NCTC11134</strain>
        <plasmid evidence="5">2</plasmid>
    </source>
</reference>
<dbReference type="PRINTS" id="PR00420">
    <property type="entry name" value="RNGMNOXGNASE"/>
</dbReference>
<dbReference type="PANTHER" id="PTHR13789:SF309">
    <property type="entry name" value="PUTATIVE (AFU_ORTHOLOGUE AFUA_6G14510)-RELATED"/>
    <property type="match status" value="1"/>
</dbReference>
<dbReference type="KEGG" id="nfr:ERS450000_04663"/>
<dbReference type="InterPro" id="IPR002938">
    <property type="entry name" value="FAD-bd"/>
</dbReference>
<accession>A0A0H5P1V9</accession>
<evidence type="ECO:0000256" key="1">
    <source>
        <dbReference type="ARBA" id="ARBA00023002"/>
    </source>
</evidence>
<evidence type="ECO:0000256" key="2">
    <source>
        <dbReference type="ARBA" id="ARBA00023033"/>
    </source>
</evidence>
<dbReference type="GO" id="GO:0071949">
    <property type="term" value="F:FAD binding"/>
    <property type="evidence" value="ECO:0007669"/>
    <property type="project" value="InterPro"/>
</dbReference>
<dbReference type="Pfam" id="PF01494">
    <property type="entry name" value="FAD_binding_3"/>
    <property type="match status" value="1"/>
</dbReference>
<dbReference type="InterPro" id="IPR036188">
    <property type="entry name" value="FAD/NAD-bd_sf"/>
</dbReference>
<proteinExistence type="predicted"/>
<feature type="domain" description="FAD-binding" evidence="3">
    <location>
        <begin position="8"/>
        <end position="329"/>
    </location>
</feature>
<evidence type="ECO:0000313" key="5">
    <source>
        <dbReference type="Proteomes" id="UP000057820"/>
    </source>
</evidence>
<sequence length="377" mass="40564">MNRRHADVIGGGIGGLSAATALALAGWRVRLHERQPAIRAVGAGIYVWDNGLSALAAIDAYDEATAGAHIGPAVEARSRSGRTLYRIDINGPGGPRCYTLLRDRLIAALVRAAERAGVDLITESRAVAATPDGTVTFDDGRTSTADLVVAADGVHSRLRDGLGLTHRRVRMRQGAARLMVPAGDYLPADDLPKHLEYFQGRRRLLYTPCTPEHVYLALVSDADDPATTGTRLDLASWRRSFPGLGDLLDSTDGIPIRWDTFEFIRLRSWSCGRVAFLGDAAHAQPPYLGQGGGTAMTNAVSLAATLARPGLDLPAALTTWEREQRPGVERTQRTSYRMRLLNTVPDAVRDPLMGLLGRTSGFADTQLAATRLRPASS</sequence>
<keyword evidence="1 4" id="KW-0560">Oxidoreductase</keyword>
<evidence type="ECO:0000259" key="3">
    <source>
        <dbReference type="Pfam" id="PF01494"/>
    </source>
</evidence>
<dbReference type="EC" id="1.14.13.24" evidence="4"/>
<dbReference type="SUPFAM" id="SSF51905">
    <property type="entry name" value="FAD/NAD(P)-binding domain"/>
    <property type="match status" value="1"/>
</dbReference>
<gene>
    <name evidence="4" type="primary">xlnD_2</name>
    <name evidence="4" type="ORF">ERS450000_04663</name>
</gene>
<dbReference type="InterPro" id="IPR050493">
    <property type="entry name" value="FAD-dep_Monooxygenase_BioMet"/>
</dbReference>
<evidence type="ECO:0000313" key="4">
    <source>
        <dbReference type="EMBL" id="CRY81885.1"/>
    </source>
</evidence>
<keyword evidence="4" id="KW-0614">Plasmid</keyword>
<geneLocation type="plasmid" evidence="4">
    <name>2</name>
</geneLocation>
<dbReference type="PANTHER" id="PTHR13789">
    <property type="entry name" value="MONOOXYGENASE"/>
    <property type="match status" value="1"/>
</dbReference>
<keyword evidence="2" id="KW-0503">Monooxygenase</keyword>
<name>A0A0H5P1V9_NOCFR</name>
<dbReference type="Gene3D" id="3.50.50.60">
    <property type="entry name" value="FAD/NAD(P)-binding domain"/>
    <property type="match status" value="1"/>
</dbReference>
<dbReference type="RefSeq" id="WP_060594176.1">
    <property type="nucleotide sequence ID" value="NZ_CP031418.1"/>
</dbReference>